<dbReference type="NCBIfam" id="NF010748">
    <property type="entry name" value="PRK14150.1"/>
    <property type="match status" value="1"/>
</dbReference>
<dbReference type="Gene3D" id="3.90.20.20">
    <property type="match status" value="1"/>
</dbReference>
<name>A0A7C3CG30_9BACT</name>
<dbReference type="Gene3D" id="2.30.22.10">
    <property type="entry name" value="Head domain of nucleotide exchange factor GrpE"/>
    <property type="match status" value="1"/>
</dbReference>
<feature type="compositionally biased region" description="Basic and acidic residues" evidence="14">
    <location>
        <begin position="26"/>
        <end position="35"/>
    </location>
</feature>
<dbReference type="PANTHER" id="PTHR21237:SF23">
    <property type="entry name" value="GRPE PROTEIN HOMOLOG, MITOCHONDRIAL"/>
    <property type="match status" value="1"/>
</dbReference>
<dbReference type="EMBL" id="DRMH01000071">
    <property type="protein sequence ID" value="HFC97867.1"/>
    <property type="molecule type" value="Genomic_DNA"/>
</dbReference>
<dbReference type="GO" id="GO:0051082">
    <property type="term" value="F:unfolded protein binding"/>
    <property type="evidence" value="ECO:0007669"/>
    <property type="project" value="TreeGrafter"/>
</dbReference>
<evidence type="ECO:0000256" key="11">
    <source>
        <dbReference type="RuleBase" id="RU000639"/>
    </source>
</evidence>
<dbReference type="GO" id="GO:0006457">
    <property type="term" value="P:protein folding"/>
    <property type="evidence" value="ECO:0007669"/>
    <property type="project" value="InterPro"/>
</dbReference>
<dbReference type="SUPFAM" id="SSF58014">
    <property type="entry name" value="Coiled-coil domain of nucleotide exchange factor GrpE"/>
    <property type="match status" value="1"/>
</dbReference>
<dbReference type="InterPro" id="IPR009012">
    <property type="entry name" value="GrpE_head"/>
</dbReference>
<evidence type="ECO:0000256" key="9">
    <source>
        <dbReference type="ARBA" id="ARBA00076414"/>
    </source>
</evidence>
<keyword evidence="6 10" id="KW-0143">Chaperone</keyword>
<evidence type="ECO:0000256" key="8">
    <source>
        <dbReference type="ARBA" id="ARBA00072274"/>
    </source>
</evidence>
<evidence type="ECO:0000256" key="10">
    <source>
        <dbReference type="HAMAP-Rule" id="MF_01151"/>
    </source>
</evidence>
<evidence type="ECO:0000256" key="12">
    <source>
        <dbReference type="RuleBase" id="RU004478"/>
    </source>
</evidence>
<dbReference type="NCBIfam" id="NF010738">
    <property type="entry name" value="PRK14140.1"/>
    <property type="match status" value="1"/>
</dbReference>
<dbReference type="Pfam" id="PF01025">
    <property type="entry name" value="GrpE"/>
    <property type="match status" value="1"/>
</dbReference>
<organism evidence="15">
    <name type="scientific">Thermosulfurimonas dismutans</name>
    <dbReference type="NCBI Taxonomy" id="999894"/>
    <lineage>
        <taxon>Bacteria</taxon>
        <taxon>Pseudomonadati</taxon>
        <taxon>Thermodesulfobacteriota</taxon>
        <taxon>Thermodesulfobacteria</taxon>
        <taxon>Thermodesulfobacteriales</taxon>
        <taxon>Thermodesulfobacteriaceae</taxon>
        <taxon>Thermosulfurimonas</taxon>
    </lineage>
</organism>
<proteinExistence type="inferred from homology"/>
<dbReference type="CDD" id="cd00446">
    <property type="entry name" value="GrpE"/>
    <property type="match status" value="1"/>
</dbReference>
<keyword evidence="4 10" id="KW-0963">Cytoplasm</keyword>
<dbReference type="HAMAP" id="MF_01151">
    <property type="entry name" value="GrpE"/>
    <property type="match status" value="1"/>
</dbReference>
<dbReference type="FunFam" id="2.30.22.10:FF:000001">
    <property type="entry name" value="Protein GrpE"/>
    <property type="match status" value="1"/>
</dbReference>
<comment type="caution">
    <text evidence="15">The sequence shown here is derived from an EMBL/GenBank/DDBJ whole genome shotgun (WGS) entry which is preliminary data.</text>
</comment>
<feature type="coiled-coil region" evidence="13">
    <location>
        <begin position="45"/>
        <end position="72"/>
    </location>
</feature>
<evidence type="ECO:0000256" key="2">
    <source>
        <dbReference type="ARBA" id="ARBA00009054"/>
    </source>
</evidence>
<dbReference type="PROSITE" id="PS01071">
    <property type="entry name" value="GRPE"/>
    <property type="match status" value="1"/>
</dbReference>
<comment type="function">
    <text evidence="7 10 11">Participates actively in the response to hyperosmotic and heat shock by preventing the aggregation of stress-denatured proteins, in association with DnaK and GrpE. It is the nucleotide exchange factor for DnaK and may function as a thermosensor. Unfolded proteins bind initially to DnaJ; upon interaction with the DnaJ-bound protein, DnaK hydrolyzes its bound ATP, resulting in the formation of a stable complex. GrpE releases ADP from DnaK; ATP binding to DnaK triggers the release of the substrate protein, thus completing the reaction cycle. Several rounds of ATP-dependent interactions between DnaJ, DnaK and GrpE are required for fully efficient folding.</text>
</comment>
<feature type="region of interest" description="Disordered" evidence="14">
    <location>
        <begin position="1"/>
        <end position="35"/>
    </location>
</feature>
<comment type="subunit">
    <text evidence="3 10">Homodimer.</text>
</comment>
<evidence type="ECO:0000256" key="3">
    <source>
        <dbReference type="ARBA" id="ARBA00011738"/>
    </source>
</evidence>
<feature type="compositionally biased region" description="Basic and acidic residues" evidence="14">
    <location>
        <begin position="7"/>
        <end position="18"/>
    </location>
</feature>
<dbReference type="GO" id="GO:0051087">
    <property type="term" value="F:protein-folding chaperone binding"/>
    <property type="evidence" value="ECO:0007669"/>
    <property type="project" value="InterPro"/>
</dbReference>
<protein>
    <recommendedName>
        <fullName evidence="8 10">Protein GrpE</fullName>
    </recommendedName>
    <alternativeName>
        <fullName evidence="9 10">HSP-70 cofactor</fullName>
    </alternativeName>
</protein>
<dbReference type="PRINTS" id="PR00773">
    <property type="entry name" value="GRPEPROTEIN"/>
</dbReference>
<accession>A0A7C3CG30</accession>
<dbReference type="InterPro" id="IPR000740">
    <property type="entry name" value="GrpE"/>
</dbReference>
<evidence type="ECO:0000256" key="13">
    <source>
        <dbReference type="SAM" id="Coils"/>
    </source>
</evidence>
<feature type="region of interest" description="Disordered" evidence="14">
    <location>
        <begin position="181"/>
        <end position="210"/>
    </location>
</feature>
<evidence type="ECO:0000256" key="1">
    <source>
        <dbReference type="ARBA" id="ARBA00004496"/>
    </source>
</evidence>
<dbReference type="GO" id="GO:0000774">
    <property type="term" value="F:adenyl-nucleotide exchange factor activity"/>
    <property type="evidence" value="ECO:0007669"/>
    <property type="project" value="InterPro"/>
</dbReference>
<dbReference type="GO" id="GO:0005737">
    <property type="term" value="C:cytoplasm"/>
    <property type="evidence" value="ECO:0007669"/>
    <property type="project" value="UniProtKB-SubCell"/>
</dbReference>
<dbReference type="AlphaFoldDB" id="A0A7C3CG30"/>
<evidence type="ECO:0000256" key="4">
    <source>
        <dbReference type="ARBA" id="ARBA00022490"/>
    </source>
</evidence>
<dbReference type="PANTHER" id="PTHR21237">
    <property type="entry name" value="GRPE PROTEIN"/>
    <property type="match status" value="1"/>
</dbReference>
<keyword evidence="13" id="KW-0175">Coiled coil</keyword>
<evidence type="ECO:0000256" key="7">
    <source>
        <dbReference type="ARBA" id="ARBA00053401"/>
    </source>
</evidence>
<dbReference type="Proteomes" id="UP000886043">
    <property type="component" value="Unassembled WGS sequence"/>
</dbReference>
<sequence length="210" mass="24125">MIPVTPKPEEAKEEKDTTRPQAAQQAEEKRLEVSPEEWEKLQEELKVWKERALRYAAEIENLKKTVKREKEEFYKYALEQVFRELLPSIDNLERALEAAEQSGETKALIEGVALTLKGLINTMEKFGLRQFEVALGEAFNPHHHEALHVEETEEHPEGTVVRVYQKGYKLHDRVLRPALVAVATRPSRKKESDSESQEASGDASQEHKSQ</sequence>
<evidence type="ECO:0000256" key="5">
    <source>
        <dbReference type="ARBA" id="ARBA00023016"/>
    </source>
</evidence>
<evidence type="ECO:0000313" key="15">
    <source>
        <dbReference type="EMBL" id="HFC97867.1"/>
    </source>
</evidence>
<comment type="subcellular location">
    <subcellularLocation>
        <location evidence="1 10">Cytoplasm</location>
    </subcellularLocation>
</comment>
<comment type="similarity">
    <text evidence="2 10 12">Belongs to the GrpE family.</text>
</comment>
<dbReference type="SUPFAM" id="SSF51064">
    <property type="entry name" value="Head domain of nucleotide exchange factor GrpE"/>
    <property type="match status" value="1"/>
</dbReference>
<evidence type="ECO:0000256" key="6">
    <source>
        <dbReference type="ARBA" id="ARBA00023186"/>
    </source>
</evidence>
<dbReference type="InterPro" id="IPR013805">
    <property type="entry name" value="GrpE_CC"/>
</dbReference>
<keyword evidence="5 10" id="KW-0346">Stress response</keyword>
<gene>
    <name evidence="10 15" type="primary">grpE</name>
    <name evidence="15" type="ORF">ENJ40_05355</name>
</gene>
<evidence type="ECO:0000256" key="14">
    <source>
        <dbReference type="SAM" id="MobiDB-lite"/>
    </source>
</evidence>
<reference evidence="15" key="1">
    <citation type="journal article" date="2020" name="mSystems">
        <title>Genome- and Community-Level Interaction Insights into Carbon Utilization and Element Cycling Functions of Hydrothermarchaeota in Hydrothermal Sediment.</title>
        <authorList>
            <person name="Zhou Z."/>
            <person name="Liu Y."/>
            <person name="Xu W."/>
            <person name="Pan J."/>
            <person name="Luo Z.H."/>
            <person name="Li M."/>
        </authorList>
    </citation>
    <scope>NUCLEOTIDE SEQUENCE [LARGE SCALE GENOMIC DNA]</scope>
    <source>
        <strain evidence="15">HyVt-483</strain>
    </source>
</reference>
<dbReference type="GO" id="GO:0042803">
    <property type="term" value="F:protein homodimerization activity"/>
    <property type="evidence" value="ECO:0007669"/>
    <property type="project" value="InterPro"/>
</dbReference>